<reference evidence="1 2" key="1">
    <citation type="submission" date="2024-04" db="EMBL/GenBank/DDBJ databases">
        <title>Human intestinal bacterial collection.</title>
        <authorList>
            <person name="Pauvert C."/>
            <person name="Hitch T.C.A."/>
            <person name="Clavel T."/>
        </authorList>
    </citation>
    <scope>NUCLEOTIDE SEQUENCE [LARGE SCALE GENOMIC DNA]</scope>
    <source>
        <strain evidence="1 2">CLA-KB-H42</strain>
    </source>
</reference>
<proteinExistence type="predicted"/>
<sequence>MQEALPAFPALEAAPISGMHPKMRAELRSRASFAAANLDKSQLLFSAQADFSRAIAEYREEGSDAAEVRAAAARLDLAYVMQMSDAESTTTRFSELDQIDYAPAGPNSRIDESTPGFELVAEQDGMRLYRLLPAV</sequence>
<name>A0ABV1JCT5_9ACTN</name>
<accession>A0ABV1JCT5</accession>
<evidence type="ECO:0000313" key="2">
    <source>
        <dbReference type="Proteomes" id="UP001487305"/>
    </source>
</evidence>
<dbReference type="Proteomes" id="UP001487305">
    <property type="component" value="Unassembled WGS sequence"/>
</dbReference>
<protein>
    <submittedName>
        <fullName evidence="1">DUF6541 family protein</fullName>
    </submittedName>
</protein>
<evidence type="ECO:0000313" key="1">
    <source>
        <dbReference type="EMBL" id="MEQ3362151.1"/>
    </source>
</evidence>
<dbReference type="EMBL" id="JBBNOP010000002">
    <property type="protein sequence ID" value="MEQ3362151.1"/>
    <property type="molecule type" value="Genomic_DNA"/>
</dbReference>
<keyword evidence="2" id="KW-1185">Reference proteome</keyword>
<gene>
    <name evidence="1" type="ORF">AAA083_04070</name>
</gene>
<organism evidence="1 2">
    <name type="scientific">Raoultibacter massiliensis</name>
    <dbReference type="NCBI Taxonomy" id="1852371"/>
    <lineage>
        <taxon>Bacteria</taxon>
        <taxon>Bacillati</taxon>
        <taxon>Actinomycetota</taxon>
        <taxon>Coriobacteriia</taxon>
        <taxon>Eggerthellales</taxon>
        <taxon>Eggerthellaceae</taxon>
        <taxon>Raoultibacter</taxon>
    </lineage>
</organism>
<dbReference type="InterPro" id="IPR046671">
    <property type="entry name" value="DUF6541"/>
</dbReference>
<comment type="caution">
    <text evidence="1">The sequence shown here is derived from an EMBL/GenBank/DDBJ whole genome shotgun (WGS) entry which is preliminary data.</text>
</comment>
<dbReference type="Pfam" id="PF20176">
    <property type="entry name" value="DUF6541"/>
    <property type="match status" value="1"/>
</dbReference>
<dbReference type="RefSeq" id="WP_349227201.1">
    <property type="nucleotide sequence ID" value="NZ_JBBNOP010000002.1"/>
</dbReference>